<dbReference type="InterPro" id="IPR012338">
    <property type="entry name" value="Beta-lactam/transpept-like"/>
</dbReference>
<dbReference type="EMBL" id="CP158375">
    <property type="protein sequence ID" value="XDO96664.1"/>
    <property type="molecule type" value="Genomic_DNA"/>
</dbReference>
<accession>A0AB39KTJ7</accession>
<evidence type="ECO:0000313" key="3">
    <source>
        <dbReference type="EMBL" id="XDO96664.1"/>
    </source>
</evidence>
<feature type="signal peptide" evidence="1">
    <location>
        <begin position="1"/>
        <end position="24"/>
    </location>
</feature>
<dbReference type="GO" id="GO:0016787">
    <property type="term" value="F:hydrolase activity"/>
    <property type="evidence" value="ECO:0007669"/>
    <property type="project" value="UniProtKB-KW"/>
</dbReference>
<dbReference type="Pfam" id="PF00144">
    <property type="entry name" value="Beta-lactamase"/>
    <property type="match status" value="1"/>
</dbReference>
<dbReference type="Gene3D" id="3.40.710.10">
    <property type="entry name" value="DD-peptidase/beta-lactamase superfamily"/>
    <property type="match status" value="1"/>
</dbReference>
<evidence type="ECO:0000256" key="1">
    <source>
        <dbReference type="SAM" id="SignalP"/>
    </source>
</evidence>
<dbReference type="EC" id="3.1.1.103" evidence="3"/>
<feature type="domain" description="Beta-lactamase-related" evidence="2">
    <location>
        <begin position="42"/>
        <end position="411"/>
    </location>
</feature>
<gene>
    <name evidence="3" type="ORF">ABOZ73_18150</name>
</gene>
<protein>
    <submittedName>
        <fullName evidence="3">Serine hydrolase domain-containing protein</fullName>
        <ecNumber evidence="3">3.1.1.103</ecNumber>
    </submittedName>
</protein>
<sequence>MTRRFKLAAAAIAAILATAPACQAQNAAPAAATQDAAFQQLDSSMHALVDQGRLPGVITYVSKGGKALHYDIYGKSDLTTGAPLKADTIFRIYSQTKPVTGVALMMLYEEGKWGLDDPITKFLPELANLTVFKSVGPDGKMVTEPAKRPATMRELMSHQAGFAYGLQVDNPVDKAYRDSGLLGSPTPEAFLKTLAAIPLMGQPGEQWKYSVAVDLQGLIVERLSGKKLGAFMQERIFSPLGMVDTGFWVPAEKQGRLASLYLINPADKKVVPAQGFMVLDVSKPPAVESGGGGLVSTVADYARFSQMLLNGGELGGKRLLKAQTVELMRENHLTAASLAKQPLGPGVGFGLDFATVMDPAKAGTPVGKGSYSWGGAAGTWFWIDPANDLFVLGMVQVLGRPDSDPRLDRLSAAGVYPAIKAP</sequence>
<keyword evidence="1" id="KW-0732">Signal</keyword>
<dbReference type="PANTHER" id="PTHR43283">
    <property type="entry name" value="BETA-LACTAMASE-RELATED"/>
    <property type="match status" value="1"/>
</dbReference>
<dbReference type="SUPFAM" id="SSF56601">
    <property type="entry name" value="beta-lactamase/transpeptidase-like"/>
    <property type="match status" value="1"/>
</dbReference>
<keyword evidence="3" id="KW-0378">Hydrolase</keyword>
<reference evidence="3" key="1">
    <citation type="submission" date="2024-06" db="EMBL/GenBank/DDBJ databases">
        <title>Caulobacter inopinatus, sp. nov.</title>
        <authorList>
            <person name="Donachie S.P."/>
        </authorList>
    </citation>
    <scope>NUCLEOTIDE SEQUENCE</scope>
    <source>
        <strain evidence="3">73W</strain>
    </source>
</reference>
<evidence type="ECO:0000259" key="2">
    <source>
        <dbReference type="Pfam" id="PF00144"/>
    </source>
</evidence>
<feature type="chain" id="PRO_5044282672" evidence="1">
    <location>
        <begin position="25"/>
        <end position="422"/>
    </location>
</feature>
<dbReference type="InterPro" id="IPR001466">
    <property type="entry name" value="Beta-lactam-related"/>
</dbReference>
<proteinExistence type="predicted"/>
<dbReference type="InterPro" id="IPR050789">
    <property type="entry name" value="Diverse_Enzym_Activities"/>
</dbReference>
<dbReference type="PANTHER" id="PTHR43283:SF3">
    <property type="entry name" value="BETA-LACTAMASE FAMILY PROTEIN (AFU_ORTHOLOGUE AFUA_5G07500)"/>
    <property type="match status" value="1"/>
</dbReference>
<dbReference type="AlphaFoldDB" id="A0AB39KTJ7"/>
<organism evidence="3">
    <name type="scientific">Caulobacter sp. 73W</name>
    <dbReference type="NCBI Taxonomy" id="3161137"/>
    <lineage>
        <taxon>Bacteria</taxon>
        <taxon>Pseudomonadati</taxon>
        <taxon>Pseudomonadota</taxon>
        <taxon>Alphaproteobacteria</taxon>
        <taxon>Caulobacterales</taxon>
        <taxon>Caulobacteraceae</taxon>
        <taxon>Caulobacter</taxon>
    </lineage>
</organism>
<name>A0AB39KTJ7_9CAUL</name>
<dbReference type="RefSeq" id="WP_369059504.1">
    <property type="nucleotide sequence ID" value="NZ_CP158375.1"/>
</dbReference>